<evidence type="ECO:0000313" key="8">
    <source>
        <dbReference type="Proteomes" id="UP000321598"/>
    </source>
</evidence>
<dbReference type="InterPro" id="IPR018060">
    <property type="entry name" value="HTH_AraC"/>
</dbReference>
<reference evidence="6 7" key="1">
    <citation type="submission" date="2018-06" db="EMBL/GenBank/DDBJ databases">
        <authorList>
            <consortium name="Pathogen Informatics"/>
            <person name="Doyle S."/>
        </authorList>
    </citation>
    <scope>NUCLEOTIDE SEQUENCE [LARGE SCALE GENOMIC DNA]</scope>
    <source>
        <strain evidence="6 7">NCTC12413</strain>
    </source>
</reference>
<reference evidence="5 8" key="2">
    <citation type="submission" date="2019-07" db="EMBL/GenBank/DDBJ databases">
        <title>Whole genome shotgun sequence of Staphylococcus arlettae NBRC 109765.</title>
        <authorList>
            <person name="Hosoyama A."/>
            <person name="Uohara A."/>
            <person name="Ohji S."/>
            <person name="Ichikawa N."/>
        </authorList>
    </citation>
    <scope>NUCLEOTIDE SEQUENCE [LARGE SCALE GENOMIC DNA]</scope>
    <source>
        <strain evidence="5 8">NBRC 109765</strain>
    </source>
</reference>
<accession>A0A2T7BRQ1</accession>
<evidence type="ECO:0000313" key="7">
    <source>
        <dbReference type="Proteomes" id="UP000254956"/>
    </source>
</evidence>
<dbReference type="PROSITE" id="PS00041">
    <property type="entry name" value="HTH_ARAC_FAMILY_1"/>
    <property type="match status" value="1"/>
</dbReference>
<dbReference type="STRING" id="1212545.SARL_06354"/>
<dbReference type="InterPro" id="IPR020449">
    <property type="entry name" value="Tscrpt_reg_AraC-type_HTH"/>
</dbReference>
<dbReference type="GO" id="GO:0043565">
    <property type="term" value="F:sequence-specific DNA binding"/>
    <property type="evidence" value="ECO:0007669"/>
    <property type="project" value="InterPro"/>
</dbReference>
<dbReference type="OrthoDB" id="247151at2"/>
<dbReference type="RefSeq" id="WP_103388733.1">
    <property type="nucleotide sequence ID" value="NZ_BKAV01000029.1"/>
</dbReference>
<sequence length="399" mass="46951">MSYDTLTMLKAHAIELLGIEVQSYFIDDISGLINNIKTPFTNTQRKQFTEKFRYFIQRMKSNKIYHYRNYFGVSVLLFKYNKQNKVYLVGPYLEQRPNEQKCKAMLEELNVKVTKLNVLKEYLLQIPVCNHIKAQKMCRLVVRFIKERQYVYEIEDINFNFHLNINKQATYEVQTQYITQNLEARYNLENTLLIAVENGNMKEAMLILEKMNMSVAGLKRVRDNIKNAQYKAFIVNVLCRKAVEKAGVNLLTIDYISTKYAKLIDQTEDGELLYEVIRRMVIEYTESAIKVKATTYSPKINKVIQYIEINLSRQLTLKQLASYVDLAPAYLSRIFNKEMGCSLAQFITELRLKKAKSLLNRTDMTVTQIAQAVGYQQTSYFTQKFKEYYKVTPLKYRNQ</sequence>
<keyword evidence="1" id="KW-0805">Transcription regulation</keyword>
<keyword evidence="3" id="KW-0804">Transcription</keyword>
<proteinExistence type="predicted"/>
<dbReference type="Proteomes" id="UP000254956">
    <property type="component" value="Unassembled WGS sequence"/>
</dbReference>
<name>A0A2T7BRQ1_9STAP</name>
<evidence type="ECO:0000256" key="1">
    <source>
        <dbReference type="ARBA" id="ARBA00023015"/>
    </source>
</evidence>
<dbReference type="SUPFAM" id="SSF46689">
    <property type="entry name" value="Homeodomain-like"/>
    <property type="match status" value="2"/>
</dbReference>
<keyword evidence="2" id="KW-0238">DNA-binding</keyword>
<dbReference type="InterPro" id="IPR018062">
    <property type="entry name" value="HTH_AraC-typ_CS"/>
</dbReference>
<dbReference type="Proteomes" id="UP000321598">
    <property type="component" value="Unassembled WGS sequence"/>
</dbReference>
<keyword evidence="8" id="KW-1185">Reference proteome</keyword>
<evidence type="ECO:0000256" key="3">
    <source>
        <dbReference type="ARBA" id="ARBA00023163"/>
    </source>
</evidence>
<evidence type="ECO:0000256" key="2">
    <source>
        <dbReference type="ARBA" id="ARBA00023125"/>
    </source>
</evidence>
<evidence type="ECO:0000313" key="6">
    <source>
        <dbReference type="EMBL" id="SUJ10617.1"/>
    </source>
</evidence>
<dbReference type="PANTHER" id="PTHR43280">
    <property type="entry name" value="ARAC-FAMILY TRANSCRIPTIONAL REGULATOR"/>
    <property type="match status" value="1"/>
</dbReference>
<dbReference type="Gene3D" id="1.10.10.60">
    <property type="entry name" value="Homeodomain-like"/>
    <property type="match status" value="2"/>
</dbReference>
<evidence type="ECO:0000259" key="4">
    <source>
        <dbReference type="PROSITE" id="PS01124"/>
    </source>
</evidence>
<organism evidence="6 7">
    <name type="scientific">Staphylococcus arlettae</name>
    <dbReference type="NCBI Taxonomy" id="29378"/>
    <lineage>
        <taxon>Bacteria</taxon>
        <taxon>Bacillati</taxon>
        <taxon>Bacillota</taxon>
        <taxon>Bacilli</taxon>
        <taxon>Bacillales</taxon>
        <taxon>Staphylococcaceae</taxon>
        <taxon>Staphylococcus</taxon>
    </lineage>
</organism>
<dbReference type="EMBL" id="BKAV01000029">
    <property type="protein sequence ID" value="GEQ01213.1"/>
    <property type="molecule type" value="Genomic_DNA"/>
</dbReference>
<feature type="domain" description="HTH araC/xylS-type" evidence="4">
    <location>
        <begin position="301"/>
        <end position="399"/>
    </location>
</feature>
<dbReference type="PROSITE" id="PS01124">
    <property type="entry name" value="HTH_ARAC_FAMILY_2"/>
    <property type="match status" value="1"/>
</dbReference>
<protein>
    <submittedName>
        <fullName evidence="6">AraC family transcriptional regulator</fullName>
    </submittedName>
</protein>
<evidence type="ECO:0000313" key="5">
    <source>
        <dbReference type="EMBL" id="GEQ01213.1"/>
    </source>
</evidence>
<dbReference type="Pfam" id="PF12833">
    <property type="entry name" value="HTH_18"/>
    <property type="match status" value="1"/>
</dbReference>
<dbReference type="InterPro" id="IPR009057">
    <property type="entry name" value="Homeodomain-like_sf"/>
</dbReference>
<dbReference type="GO" id="GO:0003700">
    <property type="term" value="F:DNA-binding transcription factor activity"/>
    <property type="evidence" value="ECO:0007669"/>
    <property type="project" value="InterPro"/>
</dbReference>
<dbReference type="PRINTS" id="PR00032">
    <property type="entry name" value="HTHARAC"/>
</dbReference>
<gene>
    <name evidence="6" type="primary">btr</name>
    <name evidence="6" type="ORF">NCTC12413_00489</name>
    <name evidence="5" type="ORF">SAR03_22500</name>
</gene>
<dbReference type="PANTHER" id="PTHR43280:SF28">
    <property type="entry name" value="HTH-TYPE TRANSCRIPTIONAL ACTIVATOR RHAS"/>
    <property type="match status" value="1"/>
</dbReference>
<dbReference type="AlphaFoldDB" id="A0A2T7BRQ1"/>
<dbReference type="EMBL" id="UGZE01000001">
    <property type="protein sequence ID" value="SUJ10617.1"/>
    <property type="molecule type" value="Genomic_DNA"/>
</dbReference>
<dbReference type="SMART" id="SM00342">
    <property type="entry name" value="HTH_ARAC"/>
    <property type="match status" value="1"/>
</dbReference>